<dbReference type="Gene3D" id="3.30.565.10">
    <property type="entry name" value="Histidine kinase-like ATPase, C-terminal domain"/>
    <property type="match status" value="2"/>
</dbReference>
<dbReference type="InterPro" id="IPR011006">
    <property type="entry name" value="CheY-like_superfamily"/>
</dbReference>
<dbReference type="OrthoDB" id="9810730at2"/>
<dbReference type="SUPFAM" id="SSF55781">
    <property type="entry name" value="GAF domain-like"/>
    <property type="match status" value="1"/>
</dbReference>
<dbReference type="SMART" id="SM00448">
    <property type="entry name" value="REC"/>
    <property type="match status" value="1"/>
</dbReference>
<keyword evidence="6" id="KW-0902">Two-component regulatory system</keyword>
<dbReference type="PANTHER" id="PTHR43547:SF2">
    <property type="entry name" value="HYBRID SIGNAL TRANSDUCTION HISTIDINE KINASE C"/>
    <property type="match status" value="1"/>
</dbReference>
<proteinExistence type="predicted"/>
<reference evidence="10 11" key="1">
    <citation type="submission" date="2016-10" db="EMBL/GenBank/DDBJ databases">
        <authorList>
            <person name="de Groot N.N."/>
        </authorList>
    </citation>
    <scope>NUCLEOTIDE SEQUENCE [LARGE SCALE GENOMIC DNA]</scope>
    <source>
        <strain evidence="10 11">CGMCC 1.7056</strain>
    </source>
</reference>
<dbReference type="SUPFAM" id="SSF55874">
    <property type="entry name" value="ATPase domain of HSP90 chaperone/DNA topoisomerase II/histidine kinase"/>
    <property type="match status" value="2"/>
</dbReference>
<dbReference type="RefSeq" id="WP_091119238.1">
    <property type="nucleotide sequence ID" value="NZ_FOLB01000001.1"/>
</dbReference>
<dbReference type="InterPro" id="IPR036457">
    <property type="entry name" value="PPM-type-like_dom_sf"/>
</dbReference>
<feature type="domain" description="Histidine kinase" evidence="8">
    <location>
        <begin position="351"/>
        <end position="572"/>
    </location>
</feature>
<evidence type="ECO:0000259" key="8">
    <source>
        <dbReference type="PROSITE" id="PS50109"/>
    </source>
</evidence>
<evidence type="ECO:0000256" key="4">
    <source>
        <dbReference type="ARBA" id="ARBA00022553"/>
    </source>
</evidence>
<dbReference type="CDD" id="cd00082">
    <property type="entry name" value="HisKA"/>
    <property type="match status" value="1"/>
</dbReference>
<dbReference type="Pfam" id="PF00512">
    <property type="entry name" value="HisKA"/>
    <property type="match status" value="1"/>
</dbReference>
<organism evidence="10 11">
    <name type="scientific">Nocardioides terrae</name>
    <dbReference type="NCBI Taxonomy" id="574651"/>
    <lineage>
        <taxon>Bacteria</taxon>
        <taxon>Bacillati</taxon>
        <taxon>Actinomycetota</taxon>
        <taxon>Actinomycetes</taxon>
        <taxon>Propionibacteriales</taxon>
        <taxon>Nocardioidaceae</taxon>
        <taxon>Nocardioides</taxon>
    </lineage>
</organism>
<evidence type="ECO:0000256" key="6">
    <source>
        <dbReference type="ARBA" id="ARBA00023012"/>
    </source>
</evidence>
<evidence type="ECO:0000259" key="9">
    <source>
        <dbReference type="PROSITE" id="PS50110"/>
    </source>
</evidence>
<dbReference type="CDD" id="cd16922">
    <property type="entry name" value="HATPase_EvgS-ArcB-TorS-like"/>
    <property type="match status" value="1"/>
</dbReference>
<dbReference type="EMBL" id="FOLB01000001">
    <property type="protein sequence ID" value="SFB73843.1"/>
    <property type="molecule type" value="Genomic_DNA"/>
</dbReference>
<dbReference type="PROSITE" id="PS50109">
    <property type="entry name" value="HIS_KIN"/>
    <property type="match status" value="1"/>
</dbReference>
<dbReference type="CDD" id="cd17574">
    <property type="entry name" value="REC_OmpR"/>
    <property type="match status" value="1"/>
</dbReference>
<dbReference type="Proteomes" id="UP000198832">
    <property type="component" value="Unassembled WGS sequence"/>
</dbReference>
<keyword evidence="11" id="KW-1185">Reference proteome</keyword>
<dbReference type="InterPro" id="IPR003661">
    <property type="entry name" value="HisK_dim/P_dom"/>
</dbReference>
<dbReference type="Pfam" id="PF07228">
    <property type="entry name" value="SpoIIE"/>
    <property type="match status" value="1"/>
</dbReference>
<dbReference type="CDD" id="cd16936">
    <property type="entry name" value="HATPase_RsbW-like"/>
    <property type="match status" value="1"/>
</dbReference>
<dbReference type="SMART" id="SM00331">
    <property type="entry name" value="PP2C_SIG"/>
    <property type="match status" value="1"/>
</dbReference>
<dbReference type="Pfam" id="PF00072">
    <property type="entry name" value="Response_reg"/>
    <property type="match status" value="1"/>
</dbReference>
<evidence type="ECO:0000313" key="10">
    <source>
        <dbReference type="EMBL" id="SFB73843.1"/>
    </source>
</evidence>
<evidence type="ECO:0000256" key="3">
    <source>
        <dbReference type="ARBA" id="ARBA00012438"/>
    </source>
</evidence>
<sequence length="1123" mass="121763">MTTTSMRETLRAAGRVGRDLADVDWAATALGDPDEWSQSLRSAVQIVLGSRFPMWMAWGPDLTFICNDAHRHDSLGTKYPWALGRPAREVWSEVWSSVEPRVALAMAGESTWDDSLQLFLERSGYLEETYHTLSYSPLTDDDGVIKGLLCVVAEVTEQVVGERRASTLRDLGIRVSTAETVADAVRAGCDHLAFNQGSLPWVAAYLFDGDGSASLAGTSGIDPGHPAAPRRIEAGDADPVWPVGRLAEGSRVTVDAIDERFPDLPTGVWRLPPEKAVLVPLPRPMNATPYGFLALGANRHRPVDGSFFDFADLIAGHFSAAITDARAMEQEKERSEALGRLDEAKSDFLANVSHELRTPLTLLLGPAEDALADERHPLDDTQRTRLQVIARNGSRMLGLVNTLLDFSRLDALRDESTFQPTDLLRYTAELASMFESAADRAGLRLAVTGTLEGETYVDRGHWAKIVLNLLSNAFKFTFEGGITVSVDREGDADGDRAVLRVSDTGTGIPEEELPRLFERFHRVRRAASRSIEGSGVGLALVAQLADLHGGEVEVRSRLGEGSTFTVRIPFGHDHLPAEQVADSTDDLGWPVPGQSIVEDTVRWLEAGAEAPHEVVGHGAEHGPEHGGERATVLVVDDNDDMRTYVADLLAEDYVVLTATDGIEALELLAERPVDIVVSDVMMPRLGGFGLLARMKQDARLAGVPVVMLSARAGEDGMADGLEAGADDYLVKPFAARELLARLRVQRRMIQLQHAAAAAERHAVARDRAIAEELQHSLLPDVEPHSEALEVATFYRPGVEGMQVGGDWYDVIALGGGRTALVIGDVMGRGVRAASVMGQIKAAVRALARLDLTPGEVVENLDAIVQEVAPEGIVTCVYGVYDDTDRSLSYANAGHVPPILVRPDGTTAQLSVDGPPLGSGYVGFATRRVELPVGGLLTVYTDGLVERRGVDLGARIEALETALVDLRGRPVADLPETLVELLAHGANDDVALAVVKVHDSGSQLMRVSLEEEPASVARARRAVAAQLQRWQLPQRIVADLELITSELVTNSVRHARGPYELRLRHVPHEVLIEVVDATPLRPRRRRVDRDSESGRGLTIVEAVADRWGSRSTSEGKVVWAARTF</sequence>
<dbReference type="Gene3D" id="3.60.40.10">
    <property type="entry name" value="PPM-type phosphatase domain"/>
    <property type="match status" value="1"/>
</dbReference>
<keyword evidence="5" id="KW-0418">Kinase</keyword>
<evidence type="ECO:0000256" key="1">
    <source>
        <dbReference type="ARBA" id="ARBA00000085"/>
    </source>
</evidence>
<dbReference type="Gene3D" id="3.30.450.40">
    <property type="match status" value="1"/>
</dbReference>
<dbReference type="Gene3D" id="1.10.287.130">
    <property type="match status" value="1"/>
</dbReference>
<protein>
    <recommendedName>
        <fullName evidence="3">histidine kinase</fullName>
        <ecNumber evidence="3">2.7.13.3</ecNumber>
    </recommendedName>
</protein>
<dbReference type="SMART" id="SM00387">
    <property type="entry name" value="HATPase_c"/>
    <property type="match status" value="1"/>
</dbReference>
<evidence type="ECO:0000256" key="2">
    <source>
        <dbReference type="ARBA" id="ARBA00004236"/>
    </source>
</evidence>
<dbReference type="STRING" id="574651.SAMN04487968_101233"/>
<dbReference type="InterPro" id="IPR036097">
    <property type="entry name" value="HisK_dim/P_sf"/>
</dbReference>
<comment type="catalytic activity">
    <reaction evidence="1">
        <text>ATP + protein L-histidine = ADP + protein N-phospho-L-histidine.</text>
        <dbReference type="EC" id="2.7.13.3"/>
    </reaction>
</comment>
<dbReference type="InterPro" id="IPR001932">
    <property type="entry name" value="PPM-type_phosphatase-like_dom"/>
</dbReference>
<dbReference type="SMART" id="SM00388">
    <property type="entry name" value="HisKA"/>
    <property type="match status" value="1"/>
</dbReference>
<evidence type="ECO:0000256" key="7">
    <source>
        <dbReference type="PROSITE-ProRule" id="PRU00169"/>
    </source>
</evidence>
<dbReference type="PROSITE" id="PS50110">
    <property type="entry name" value="RESPONSE_REGULATORY"/>
    <property type="match status" value="1"/>
</dbReference>
<name>A0A1I1DMW1_9ACTN</name>
<dbReference type="Gene3D" id="3.40.50.2300">
    <property type="match status" value="1"/>
</dbReference>
<feature type="modified residue" description="4-aspartylphosphate" evidence="7">
    <location>
        <position position="679"/>
    </location>
</feature>
<dbReference type="EC" id="2.7.13.3" evidence="3"/>
<dbReference type="InterPro" id="IPR029016">
    <property type="entry name" value="GAF-like_dom_sf"/>
</dbReference>
<dbReference type="Pfam" id="PF02518">
    <property type="entry name" value="HATPase_c"/>
    <property type="match status" value="1"/>
</dbReference>
<evidence type="ECO:0000256" key="5">
    <source>
        <dbReference type="ARBA" id="ARBA00022777"/>
    </source>
</evidence>
<keyword evidence="4 7" id="KW-0597">Phosphoprotein</keyword>
<accession>A0A1I1DMW1</accession>
<dbReference type="SUPFAM" id="SSF52172">
    <property type="entry name" value="CheY-like"/>
    <property type="match status" value="1"/>
</dbReference>
<feature type="domain" description="Response regulatory" evidence="9">
    <location>
        <begin position="631"/>
        <end position="746"/>
    </location>
</feature>
<dbReference type="SUPFAM" id="SSF47384">
    <property type="entry name" value="Homodimeric domain of signal transducing histidine kinase"/>
    <property type="match status" value="1"/>
</dbReference>
<dbReference type="SUPFAM" id="SSF81606">
    <property type="entry name" value="PP2C-like"/>
    <property type="match status" value="1"/>
</dbReference>
<dbReference type="Pfam" id="PF13581">
    <property type="entry name" value="HATPase_c_2"/>
    <property type="match status" value="1"/>
</dbReference>
<dbReference type="GO" id="GO:0000155">
    <property type="term" value="F:phosphorelay sensor kinase activity"/>
    <property type="evidence" value="ECO:0007669"/>
    <property type="project" value="InterPro"/>
</dbReference>
<keyword evidence="5" id="KW-0808">Transferase</keyword>
<dbReference type="Gene3D" id="3.30.450.20">
    <property type="entry name" value="PAS domain"/>
    <property type="match status" value="1"/>
</dbReference>
<gene>
    <name evidence="10" type="ORF">SAMN04487968_101233</name>
</gene>
<dbReference type="InterPro" id="IPR005467">
    <property type="entry name" value="His_kinase_dom"/>
</dbReference>
<dbReference type="GO" id="GO:0005886">
    <property type="term" value="C:plasma membrane"/>
    <property type="evidence" value="ECO:0007669"/>
    <property type="project" value="UniProtKB-SubCell"/>
</dbReference>
<comment type="subcellular location">
    <subcellularLocation>
        <location evidence="2">Cell membrane</location>
    </subcellularLocation>
</comment>
<dbReference type="PRINTS" id="PR00344">
    <property type="entry name" value="BCTRLSENSOR"/>
</dbReference>
<evidence type="ECO:0000313" key="11">
    <source>
        <dbReference type="Proteomes" id="UP000198832"/>
    </source>
</evidence>
<dbReference type="PANTHER" id="PTHR43547">
    <property type="entry name" value="TWO-COMPONENT HISTIDINE KINASE"/>
    <property type="match status" value="1"/>
</dbReference>
<dbReference type="InterPro" id="IPR004358">
    <property type="entry name" value="Sig_transdc_His_kin-like_C"/>
</dbReference>
<dbReference type="InterPro" id="IPR036890">
    <property type="entry name" value="HATPase_C_sf"/>
</dbReference>
<dbReference type="InterPro" id="IPR003594">
    <property type="entry name" value="HATPase_dom"/>
</dbReference>
<dbReference type="AlphaFoldDB" id="A0A1I1DMW1"/>
<dbReference type="InterPro" id="IPR001789">
    <property type="entry name" value="Sig_transdc_resp-reg_receiver"/>
</dbReference>